<dbReference type="OrthoDB" id="529448at2"/>
<proteinExistence type="predicted"/>
<organism evidence="2 3">
    <name type="scientific">Streptomyces mimosae</name>
    <dbReference type="NCBI Taxonomy" id="2586635"/>
    <lineage>
        <taxon>Bacteria</taxon>
        <taxon>Bacillati</taxon>
        <taxon>Actinomycetota</taxon>
        <taxon>Actinomycetes</taxon>
        <taxon>Kitasatosporales</taxon>
        <taxon>Streptomycetaceae</taxon>
        <taxon>Streptomyces</taxon>
    </lineage>
</organism>
<feature type="transmembrane region" description="Helical" evidence="1">
    <location>
        <begin position="220"/>
        <end position="239"/>
    </location>
</feature>
<feature type="transmembrane region" description="Helical" evidence="1">
    <location>
        <begin position="20"/>
        <end position="43"/>
    </location>
</feature>
<keyword evidence="3" id="KW-1185">Reference proteome</keyword>
<gene>
    <name evidence="2" type="ORF">FH607_015275</name>
</gene>
<keyword evidence="1" id="KW-0472">Membrane</keyword>
<evidence type="ECO:0008006" key="4">
    <source>
        <dbReference type="Google" id="ProtNLM"/>
    </source>
</evidence>
<accession>A0A5N6A9I9</accession>
<comment type="caution">
    <text evidence="2">The sequence shown here is derived from an EMBL/GenBank/DDBJ whole genome shotgun (WGS) entry which is preliminary data.</text>
</comment>
<name>A0A5N6A9I9_9ACTN</name>
<keyword evidence="1" id="KW-0812">Transmembrane</keyword>
<dbReference type="AlphaFoldDB" id="A0A5N6A9I9"/>
<dbReference type="EMBL" id="VDLY02000009">
    <property type="protein sequence ID" value="KAB8164606.1"/>
    <property type="molecule type" value="Genomic_DNA"/>
</dbReference>
<feature type="transmembrane region" description="Helical" evidence="1">
    <location>
        <begin position="63"/>
        <end position="85"/>
    </location>
</feature>
<evidence type="ECO:0000313" key="3">
    <source>
        <dbReference type="Proteomes" id="UP000314251"/>
    </source>
</evidence>
<evidence type="ECO:0000313" key="2">
    <source>
        <dbReference type="EMBL" id="KAB8164606.1"/>
    </source>
</evidence>
<sequence length="306" mass="33235">MNALLSELGKTLVTRWLSYLVPTGLLFLGAAGTGAVLGHARWYDLPAVIDRIDELAASPDERSLGAALAVAAGTVLLATGAGLLVRALGGAVDRLWLGSWPRGLGRLATRLRERRAARWAAADERAREAWRRHAATRAALPPGGAGPDDAEPARRVAERDRICLVPPRRPTWIGDRVDAADRRVLTAYGLDLAAAWPRLWLLVPEETRAELRTARRSYDAAAQLVAWSLLYLALAAWWWPALLVAATTFTVGIRRGRAAMDAFCALAESAVDLHARDLATALGLPYEGPLRAPTGRRITHHLRKDI</sequence>
<dbReference type="RefSeq" id="WP_139668785.1">
    <property type="nucleotide sequence ID" value="NZ_VDLY02000009.1"/>
</dbReference>
<evidence type="ECO:0000256" key="1">
    <source>
        <dbReference type="SAM" id="Phobius"/>
    </source>
</evidence>
<dbReference type="Proteomes" id="UP000314251">
    <property type="component" value="Unassembled WGS sequence"/>
</dbReference>
<keyword evidence="1" id="KW-1133">Transmembrane helix</keyword>
<reference evidence="2" key="1">
    <citation type="submission" date="2019-10" db="EMBL/GenBank/DDBJ databases">
        <title>Nonomuraea sp. nov., isolated from Phyllanthus amarus.</title>
        <authorList>
            <person name="Klykleung N."/>
            <person name="Tanasupawat S."/>
        </authorList>
    </citation>
    <scope>NUCLEOTIDE SEQUENCE [LARGE SCALE GENOMIC DNA]</scope>
    <source>
        <strain evidence="2">3MP-10</strain>
    </source>
</reference>
<protein>
    <recommendedName>
        <fullName evidence="4">Vegetative cell wall protein gp1</fullName>
    </recommendedName>
</protein>